<dbReference type="InterPro" id="IPR002830">
    <property type="entry name" value="UbiD"/>
</dbReference>
<feature type="domain" description="3-octaprenyl-4-hydroxybenzoate carboxy-lyase-like C-terminal" evidence="4">
    <location>
        <begin position="320"/>
        <end position="439"/>
    </location>
</feature>
<dbReference type="EMBL" id="CP001351">
    <property type="protein sequence ID" value="ACL63129.1"/>
    <property type="molecule type" value="Genomic_DNA"/>
</dbReference>
<dbReference type="InterPro" id="IPR049383">
    <property type="entry name" value="UbiD-like_N"/>
</dbReference>
<evidence type="ECO:0000259" key="3">
    <source>
        <dbReference type="Pfam" id="PF20695"/>
    </source>
</evidence>
<name>B8IX88_METNO</name>
<protein>
    <submittedName>
        <fullName evidence="5">Carboxylyase-related protein</fullName>
    </submittedName>
</protein>
<feature type="domain" description="3-octaprenyl-4-hydroxybenzoate carboxy-lyase-like N-terminal" evidence="3">
    <location>
        <begin position="20"/>
        <end position="88"/>
    </location>
</feature>
<keyword evidence="5" id="KW-0456">Lyase</keyword>
<organism evidence="5 6">
    <name type="scientific">Methylobacterium nodulans (strain LMG 21967 / CNCM I-2342 / ORS 2060)</name>
    <dbReference type="NCBI Taxonomy" id="460265"/>
    <lineage>
        <taxon>Bacteria</taxon>
        <taxon>Pseudomonadati</taxon>
        <taxon>Pseudomonadota</taxon>
        <taxon>Alphaproteobacteria</taxon>
        <taxon>Hyphomicrobiales</taxon>
        <taxon>Methylobacteriaceae</taxon>
        <taxon>Methylobacterium</taxon>
    </lineage>
</organism>
<evidence type="ECO:0000259" key="2">
    <source>
        <dbReference type="Pfam" id="PF01977"/>
    </source>
</evidence>
<dbReference type="HOGENOM" id="CLU_023348_5_0_5"/>
<reference evidence="6" key="1">
    <citation type="submission" date="2009-01" db="EMBL/GenBank/DDBJ databases">
        <title>Complete sequence of plasmid 2 of Methylobacterium nodulans ORS 2060.</title>
        <authorList>
            <consortium name="US DOE Joint Genome Institute"/>
            <person name="Lucas S."/>
            <person name="Copeland A."/>
            <person name="Lapidus A."/>
            <person name="Glavina del Rio T."/>
            <person name="Dalin E."/>
            <person name="Tice H."/>
            <person name="Bruce D."/>
            <person name="Goodwin L."/>
            <person name="Pitluck S."/>
            <person name="Sims D."/>
            <person name="Brettin T."/>
            <person name="Detter J.C."/>
            <person name="Han C."/>
            <person name="Larimer F."/>
            <person name="Land M."/>
            <person name="Hauser L."/>
            <person name="Kyrpides N."/>
            <person name="Ivanova N."/>
            <person name="Marx C.J."/>
            <person name="Richardson P."/>
        </authorList>
    </citation>
    <scope>NUCLEOTIDE SEQUENCE [LARGE SCALE GENOMIC DNA]</scope>
    <source>
        <strain evidence="6">LMG 21967 / CNCM I-2342 / ORS 2060</strain>
        <plasmid evidence="6">Plasmid pMNOD02</plasmid>
    </source>
</reference>
<feature type="region of interest" description="Disordered" evidence="1">
    <location>
        <begin position="539"/>
        <end position="565"/>
    </location>
</feature>
<keyword evidence="6" id="KW-1185">Reference proteome</keyword>
<dbReference type="GO" id="GO:0005737">
    <property type="term" value="C:cytoplasm"/>
    <property type="evidence" value="ECO:0007669"/>
    <property type="project" value="TreeGrafter"/>
</dbReference>
<dbReference type="RefSeq" id="WP_012631329.1">
    <property type="nucleotide sequence ID" value="NC_011887.1"/>
</dbReference>
<accession>B8IX88</accession>
<dbReference type="Pfam" id="PF01977">
    <property type="entry name" value="UbiD"/>
    <property type="match status" value="1"/>
</dbReference>
<keyword evidence="5" id="KW-0614">Plasmid</keyword>
<dbReference type="Pfam" id="PF20696">
    <property type="entry name" value="UbiD_C"/>
    <property type="match status" value="1"/>
</dbReference>
<evidence type="ECO:0000256" key="1">
    <source>
        <dbReference type="SAM" id="MobiDB-lite"/>
    </source>
</evidence>
<dbReference type="InterPro" id="IPR048304">
    <property type="entry name" value="UbiD_Rift_dom"/>
</dbReference>
<dbReference type="GO" id="GO:0016831">
    <property type="term" value="F:carboxy-lyase activity"/>
    <property type="evidence" value="ECO:0007669"/>
    <property type="project" value="InterPro"/>
</dbReference>
<proteinExistence type="predicted"/>
<dbReference type="InterPro" id="IPR049381">
    <property type="entry name" value="UbiD-like_C"/>
</dbReference>
<geneLocation type="plasmid" evidence="5 6">
    <name>pMNOD02</name>
</geneLocation>
<evidence type="ECO:0000313" key="6">
    <source>
        <dbReference type="Proteomes" id="UP000008207"/>
    </source>
</evidence>
<dbReference type="KEGG" id="mno:Mnod_8148"/>
<dbReference type="Pfam" id="PF20695">
    <property type="entry name" value="UbiD_N"/>
    <property type="match status" value="1"/>
</dbReference>
<dbReference type="SUPFAM" id="SSF50475">
    <property type="entry name" value="FMN-binding split barrel"/>
    <property type="match status" value="1"/>
</dbReference>
<evidence type="ECO:0000313" key="5">
    <source>
        <dbReference type="EMBL" id="ACL63129.1"/>
    </source>
</evidence>
<dbReference type="Gene3D" id="3.40.1670.10">
    <property type="entry name" value="UbiD C-terminal domain-like"/>
    <property type="match status" value="1"/>
</dbReference>
<gene>
    <name evidence="5" type="ordered locus">Mnod_8148</name>
</gene>
<feature type="domain" description="3-octaprenyl-4-hydroxybenzoate carboxy-lyase-like Rift-related" evidence="2">
    <location>
        <begin position="103"/>
        <end position="304"/>
    </location>
</feature>
<dbReference type="Proteomes" id="UP000008207">
    <property type="component" value="Plasmid pMNOD02"/>
</dbReference>
<feature type="compositionally biased region" description="Pro residues" evidence="1">
    <location>
        <begin position="555"/>
        <end position="565"/>
    </location>
</feature>
<dbReference type="AlphaFoldDB" id="B8IX88"/>
<dbReference type="PANTHER" id="PTHR30108">
    <property type="entry name" value="3-OCTAPRENYL-4-HYDROXYBENZOATE CARBOXY-LYASE-RELATED"/>
    <property type="match status" value="1"/>
</dbReference>
<dbReference type="PANTHER" id="PTHR30108:SF17">
    <property type="entry name" value="FERULIC ACID DECARBOXYLASE 1"/>
    <property type="match status" value="1"/>
</dbReference>
<evidence type="ECO:0000259" key="4">
    <source>
        <dbReference type="Pfam" id="PF20696"/>
    </source>
</evidence>
<dbReference type="SUPFAM" id="SSF143968">
    <property type="entry name" value="UbiD C-terminal domain-like"/>
    <property type="match status" value="1"/>
</dbReference>
<sequence length="565" mass="62146">MDATPKSALRRQQSMPEFVAAMEKAGLLVRIPGEKRVDELPMLMEQHYDKAIFVERIQDCEFSFLANAYSNHAQYAWALGCSRSEIGNVTAELAKGRIKPKIVATAPCKEVILKGADVDLSRLPLFLHHDRDGHAYINDNLVVSKDPDTGVTDWGIYRSMFRTINEKNFDMTCASHRGRLNALKYQARGQDMPIAIVLGGPTLDKIAALAGVPPETEDFDVLGSFYGAPAELVKCETSDLFVPANAEIVLEGEVMATEGWVYDEGPYGEFTGMYGGGMKHNPRVVIHCMTYRKGAIYQTATIGGAHPGFTDNMLQLPAVESDIYGALCAGGIHVLDVRCPAPGLSNIAYARIKPQGGGDAKQALGIMLTCSKQGLPKIAMVFDADVDIWNDERIAQSMAFRYMPDRDTIIIPQCNTMSTDPKVGDPDKPFVCSKIGLDCTIPLVGDVDRSAYDWSSACDLGQIPKGVVSMDKDALTKDMEVFIRAAPRSWKEILEHYHGQPYRPIYQAFSTLRPRLGRRSDAPWYRYAFLDSGLADATPSAPKLSNHDPRHQPHFTPPPRAATGA</sequence>